<keyword evidence="5" id="KW-0547">Nucleotide-binding</keyword>
<dbReference type="EMBL" id="SMKO01000005">
    <property type="protein sequence ID" value="TDD11961.1"/>
    <property type="molecule type" value="Genomic_DNA"/>
</dbReference>
<evidence type="ECO:0000259" key="12">
    <source>
        <dbReference type="Pfam" id="PF07730"/>
    </source>
</evidence>
<evidence type="ECO:0000256" key="6">
    <source>
        <dbReference type="ARBA" id="ARBA00022777"/>
    </source>
</evidence>
<evidence type="ECO:0000256" key="4">
    <source>
        <dbReference type="ARBA" id="ARBA00022679"/>
    </source>
</evidence>
<keyword evidence="10" id="KW-0812">Transmembrane</keyword>
<evidence type="ECO:0000256" key="10">
    <source>
        <dbReference type="SAM" id="Phobius"/>
    </source>
</evidence>
<dbReference type="SUPFAM" id="SSF55874">
    <property type="entry name" value="ATPase domain of HSP90 chaperone/DNA topoisomerase II/histidine kinase"/>
    <property type="match status" value="1"/>
</dbReference>
<keyword evidence="15" id="KW-1185">Reference proteome</keyword>
<keyword evidence="9" id="KW-0175">Coiled coil</keyword>
<dbReference type="Pfam" id="PF02518">
    <property type="entry name" value="HATPase_c"/>
    <property type="match status" value="1"/>
</dbReference>
<dbReference type="PANTHER" id="PTHR24421">
    <property type="entry name" value="NITRATE/NITRITE SENSOR PROTEIN NARX-RELATED"/>
    <property type="match status" value="1"/>
</dbReference>
<dbReference type="InterPro" id="IPR003594">
    <property type="entry name" value="HATPase_dom"/>
</dbReference>
<dbReference type="GO" id="GO:0016020">
    <property type="term" value="C:membrane"/>
    <property type="evidence" value="ECO:0007669"/>
    <property type="project" value="InterPro"/>
</dbReference>
<evidence type="ECO:0000259" key="11">
    <source>
        <dbReference type="Pfam" id="PF02518"/>
    </source>
</evidence>
<dbReference type="CDD" id="cd16917">
    <property type="entry name" value="HATPase_UhpB-NarQ-NarX-like"/>
    <property type="match status" value="1"/>
</dbReference>
<evidence type="ECO:0000259" key="13">
    <source>
        <dbReference type="Pfam" id="PF23539"/>
    </source>
</evidence>
<feature type="coiled-coil region" evidence="9">
    <location>
        <begin position="147"/>
        <end position="174"/>
    </location>
</feature>
<evidence type="ECO:0000256" key="7">
    <source>
        <dbReference type="ARBA" id="ARBA00022840"/>
    </source>
</evidence>
<evidence type="ECO:0000256" key="5">
    <source>
        <dbReference type="ARBA" id="ARBA00022741"/>
    </source>
</evidence>
<feature type="domain" description="Histidine kinase/HSP90-like ATPase" evidence="11">
    <location>
        <begin position="278"/>
        <end position="364"/>
    </location>
</feature>
<dbReference type="Pfam" id="PF07730">
    <property type="entry name" value="HisKA_3"/>
    <property type="match status" value="1"/>
</dbReference>
<evidence type="ECO:0000313" key="15">
    <source>
        <dbReference type="Proteomes" id="UP000295258"/>
    </source>
</evidence>
<evidence type="ECO:0000256" key="3">
    <source>
        <dbReference type="ARBA" id="ARBA00022553"/>
    </source>
</evidence>
<dbReference type="InterPro" id="IPR036890">
    <property type="entry name" value="HATPase_C_sf"/>
</dbReference>
<organism evidence="14 15">
    <name type="scientific">Nonomuraea deserti</name>
    <dbReference type="NCBI Taxonomy" id="1848322"/>
    <lineage>
        <taxon>Bacteria</taxon>
        <taxon>Bacillati</taxon>
        <taxon>Actinomycetota</taxon>
        <taxon>Actinomycetes</taxon>
        <taxon>Streptosporangiales</taxon>
        <taxon>Streptosporangiaceae</taxon>
        <taxon>Nonomuraea</taxon>
    </lineage>
</organism>
<dbReference type="Pfam" id="PF23539">
    <property type="entry name" value="DUF7134"/>
    <property type="match status" value="1"/>
</dbReference>
<keyword evidence="4" id="KW-0808">Transferase</keyword>
<evidence type="ECO:0000256" key="9">
    <source>
        <dbReference type="SAM" id="Coils"/>
    </source>
</evidence>
<evidence type="ECO:0000256" key="1">
    <source>
        <dbReference type="ARBA" id="ARBA00000085"/>
    </source>
</evidence>
<comment type="catalytic activity">
    <reaction evidence="1">
        <text>ATP + protein L-histidine = ADP + protein N-phospho-L-histidine.</text>
        <dbReference type="EC" id="2.7.13.3"/>
    </reaction>
</comment>
<feature type="transmembrane region" description="Helical" evidence="10">
    <location>
        <begin position="49"/>
        <end position="75"/>
    </location>
</feature>
<dbReference type="PANTHER" id="PTHR24421:SF10">
    <property type="entry name" value="NITRATE_NITRITE SENSOR PROTEIN NARQ"/>
    <property type="match status" value="1"/>
</dbReference>
<reference evidence="14 15" key="1">
    <citation type="submission" date="2019-03" db="EMBL/GenBank/DDBJ databases">
        <title>Draft genome sequences of novel Actinobacteria.</title>
        <authorList>
            <person name="Sahin N."/>
            <person name="Ay H."/>
            <person name="Saygin H."/>
        </authorList>
    </citation>
    <scope>NUCLEOTIDE SEQUENCE [LARGE SCALE GENOMIC DNA]</scope>
    <source>
        <strain evidence="14 15">KC310</strain>
    </source>
</reference>
<dbReference type="AlphaFoldDB" id="A0A4R4W285"/>
<feature type="domain" description="Signal transduction histidine kinase subgroup 3 dimerisation and phosphoacceptor" evidence="12">
    <location>
        <begin position="167"/>
        <end position="232"/>
    </location>
</feature>
<dbReference type="Gene3D" id="3.30.565.10">
    <property type="entry name" value="Histidine kinase-like ATPase, C-terminal domain"/>
    <property type="match status" value="1"/>
</dbReference>
<name>A0A4R4W285_9ACTN</name>
<comment type="caution">
    <text evidence="14">The sequence shown here is derived from an EMBL/GenBank/DDBJ whole genome shotgun (WGS) entry which is preliminary data.</text>
</comment>
<proteinExistence type="predicted"/>
<dbReference type="InterPro" id="IPR011712">
    <property type="entry name" value="Sig_transdc_His_kin_sub3_dim/P"/>
</dbReference>
<keyword evidence="10" id="KW-1133">Transmembrane helix</keyword>
<dbReference type="GO" id="GO:0005524">
    <property type="term" value="F:ATP binding"/>
    <property type="evidence" value="ECO:0007669"/>
    <property type="project" value="UniProtKB-KW"/>
</dbReference>
<keyword evidence="10" id="KW-0472">Membrane</keyword>
<keyword evidence="6 14" id="KW-0418">Kinase</keyword>
<dbReference type="InterPro" id="IPR055558">
    <property type="entry name" value="DUF7134"/>
</dbReference>
<evidence type="ECO:0000313" key="14">
    <source>
        <dbReference type="EMBL" id="TDD11961.1"/>
    </source>
</evidence>
<gene>
    <name evidence="14" type="ORF">E1292_03340</name>
</gene>
<sequence>MLVLVVVGTAITADVGSASAGPGLAAYTFGASFAVLMFARRRWPVATLLITAAALIVYYMLSYPPIGLAAPLAAALYSAAEQGRPRWSIGTAVALLVVSTAQRILEGDDLAYLLGFETTTSAGLMAAAIALGDGVRARRAWRAELARQEHAARLEREREAARRVEQERLRIARDLHDLMAHTVSVISLHADVARESLRDAPDVAERSLAAARSACSDVGRELRLTLGALRAGDPDDGPAPGLDLLDALVATATAAGLGVDVRASGRPERLPAISDATAYRVVQESLSNVLRHAGARTVRIDLDYGTDTLLLRVSDDGRGAGGAAGPPGWGLTGMRERLALLGGDLRTSSPAEGGFVVEASVPLEDRT</sequence>
<protein>
    <recommendedName>
        <fullName evidence="2">histidine kinase</fullName>
        <ecNumber evidence="2">2.7.13.3</ecNumber>
    </recommendedName>
</protein>
<dbReference type="InterPro" id="IPR050482">
    <property type="entry name" value="Sensor_HK_TwoCompSys"/>
</dbReference>
<feature type="domain" description="DUF7134" evidence="13">
    <location>
        <begin position="4"/>
        <end position="139"/>
    </location>
</feature>
<accession>A0A4R4W285</accession>
<dbReference type="Proteomes" id="UP000295258">
    <property type="component" value="Unassembled WGS sequence"/>
</dbReference>
<dbReference type="EC" id="2.7.13.3" evidence="2"/>
<evidence type="ECO:0000256" key="8">
    <source>
        <dbReference type="ARBA" id="ARBA00023012"/>
    </source>
</evidence>
<dbReference type="GO" id="GO:0000155">
    <property type="term" value="F:phosphorelay sensor kinase activity"/>
    <property type="evidence" value="ECO:0007669"/>
    <property type="project" value="InterPro"/>
</dbReference>
<keyword evidence="7" id="KW-0067">ATP-binding</keyword>
<dbReference type="GO" id="GO:0046983">
    <property type="term" value="F:protein dimerization activity"/>
    <property type="evidence" value="ECO:0007669"/>
    <property type="project" value="InterPro"/>
</dbReference>
<keyword evidence="3" id="KW-0597">Phosphoprotein</keyword>
<keyword evidence="8" id="KW-0902">Two-component regulatory system</keyword>
<dbReference type="Gene3D" id="1.20.5.1930">
    <property type="match status" value="1"/>
</dbReference>
<evidence type="ECO:0000256" key="2">
    <source>
        <dbReference type="ARBA" id="ARBA00012438"/>
    </source>
</evidence>